<dbReference type="GO" id="GO:0005506">
    <property type="term" value="F:iron ion binding"/>
    <property type="evidence" value="ECO:0007669"/>
    <property type="project" value="InterPro"/>
</dbReference>
<evidence type="ECO:0000256" key="4">
    <source>
        <dbReference type="ARBA" id="ARBA00010617"/>
    </source>
</evidence>
<evidence type="ECO:0000313" key="15">
    <source>
        <dbReference type="Proteomes" id="UP000288716"/>
    </source>
</evidence>
<keyword evidence="8" id="KW-0492">Microsome</keyword>
<accession>A0A443RVL6</accession>
<keyword evidence="15" id="KW-1185">Reference proteome</keyword>
<keyword evidence="10" id="KW-0408">Iron</keyword>
<dbReference type="GO" id="GO:0004497">
    <property type="term" value="F:monooxygenase activity"/>
    <property type="evidence" value="ECO:0007669"/>
    <property type="project" value="UniProtKB-KW"/>
</dbReference>
<dbReference type="PRINTS" id="PR00463">
    <property type="entry name" value="EP450I"/>
</dbReference>
<dbReference type="EMBL" id="NCKV01029254">
    <property type="protein sequence ID" value="RWS19178.1"/>
    <property type="molecule type" value="Genomic_DNA"/>
</dbReference>
<evidence type="ECO:0000256" key="1">
    <source>
        <dbReference type="ARBA" id="ARBA00001971"/>
    </source>
</evidence>
<keyword evidence="6" id="KW-0479">Metal-binding</keyword>
<organism evidence="14 15">
    <name type="scientific">Leptotrombidium deliense</name>
    <dbReference type="NCBI Taxonomy" id="299467"/>
    <lineage>
        <taxon>Eukaryota</taxon>
        <taxon>Metazoa</taxon>
        <taxon>Ecdysozoa</taxon>
        <taxon>Arthropoda</taxon>
        <taxon>Chelicerata</taxon>
        <taxon>Arachnida</taxon>
        <taxon>Acari</taxon>
        <taxon>Acariformes</taxon>
        <taxon>Trombidiformes</taxon>
        <taxon>Prostigmata</taxon>
        <taxon>Anystina</taxon>
        <taxon>Parasitengona</taxon>
        <taxon>Trombiculoidea</taxon>
        <taxon>Trombiculidae</taxon>
        <taxon>Leptotrombidium</taxon>
    </lineage>
</organism>
<keyword evidence="11" id="KW-0503">Monooxygenase</keyword>
<protein>
    <submittedName>
        <fullName evidence="14">Cytochrome P450 3A9-like isoform X2</fullName>
    </submittedName>
</protein>
<dbReference type="Proteomes" id="UP000288716">
    <property type="component" value="Unassembled WGS sequence"/>
</dbReference>
<evidence type="ECO:0000256" key="13">
    <source>
        <dbReference type="SAM" id="Phobius"/>
    </source>
</evidence>
<dbReference type="Gene3D" id="1.10.630.10">
    <property type="entry name" value="Cytochrome P450"/>
    <property type="match status" value="1"/>
</dbReference>
<comment type="similarity">
    <text evidence="4">Belongs to the cytochrome P450 family.</text>
</comment>
<comment type="subcellular location">
    <subcellularLocation>
        <location evidence="3">Endoplasmic reticulum membrane</location>
        <topology evidence="3">Peripheral membrane protein</topology>
    </subcellularLocation>
    <subcellularLocation>
        <location evidence="2">Microsome membrane</location>
        <topology evidence="2">Peripheral membrane protein</topology>
    </subcellularLocation>
</comment>
<evidence type="ECO:0000313" key="14">
    <source>
        <dbReference type="EMBL" id="RWS19178.1"/>
    </source>
</evidence>
<dbReference type="PANTHER" id="PTHR24292:SF102">
    <property type="entry name" value="CYTOCHROME P450 FAMILY-RELATED"/>
    <property type="match status" value="1"/>
</dbReference>
<comment type="caution">
    <text evidence="14">The sequence shown here is derived from an EMBL/GenBank/DDBJ whole genome shotgun (WGS) entry which is preliminary data.</text>
</comment>
<dbReference type="Pfam" id="PF00067">
    <property type="entry name" value="p450"/>
    <property type="match status" value="1"/>
</dbReference>
<dbReference type="GO" id="GO:0005789">
    <property type="term" value="C:endoplasmic reticulum membrane"/>
    <property type="evidence" value="ECO:0007669"/>
    <property type="project" value="UniProtKB-SubCell"/>
</dbReference>
<comment type="cofactor">
    <cofactor evidence="1">
        <name>heme</name>
        <dbReference type="ChEBI" id="CHEBI:30413"/>
    </cofactor>
</comment>
<evidence type="ECO:0000256" key="5">
    <source>
        <dbReference type="ARBA" id="ARBA00022617"/>
    </source>
</evidence>
<reference evidence="14 15" key="1">
    <citation type="journal article" date="2018" name="Gigascience">
        <title>Genomes of trombidid mites reveal novel predicted allergens and laterally-transferred genes associated with secondary metabolism.</title>
        <authorList>
            <person name="Dong X."/>
            <person name="Chaisiri K."/>
            <person name="Xia D."/>
            <person name="Armstrong S.D."/>
            <person name="Fang Y."/>
            <person name="Donnelly M.J."/>
            <person name="Kadowaki T."/>
            <person name="McGarry J.W."/>
            <person name="Darby A.C."/>
            <person name="Makepeace B.L."/>
        </authorList>
    </citation>
    <scope>NUCLEOTIDE SEQUENCE [LARGE SCALE GENOMIC DNA]</scope>
    <source>
        <strain evidence="14">UoL-UT</strain>
    </source>
</reference>
<gene>
    <name evidence="14" type="ORF">B4U80_01029</name>
</gene>
<evidence type="ECO:0000256" key="3">
    <source>
        <dbReference type="ARBA" id="ARBA00004406"/>
    </source>
</evidence>
<evidence type="ECO:0000256" key="12">
    <source>
        <dbReference type="ARBA" id="ARBA00023136"/>
    </source>
</evidence>
<dbReference type="VEuPathDB" id="VectorBase:LDEU012862"/>
<evidence type="ECO:0000256" key="7">
    <source>
        <dbReference type="ARBA" id="ARBA00022824"/>
    </source>
</evidence>
<feature type="transmembrane region" description="Helical" evidence="13">
    <location>
        <begin position="71"/>
        <end position="92"/>
    </location>
</feature>
<evidence type="ECO:0000256" key="6">
    <source>
        <dbReference type="ARBA" id="ARBA00022723"/>
    </source>
</evidence>
<keyword evidence="13" id="KW-0812">Transmembrane</keyword>
<keyword evidence="12 13" id="KW-0472">Membrane</keyword>
<name>A0A443RVL6_9ACAR</name>
<dbReference type="OrthoDB" id="2789670at2759"/>
<evidence type="ECO:0000256" key="11">
    <source>
        <dbReference type="ARBA" id="ARBA00023033"/>
    </source>
</evidence>
<evidence type="ECO:0000256" key="9">
    <source>
        <dbReference type="ARBA" id="ARBA00023002"/>
    </source>
</evidence>
<proteinExistence type="inferred from homology"/>
<keyword evidence="7" id="KW-0256">Endoplasmic reticulum</keyword>
<dbReference type="InterPro" id="IPR001128">
    <property type="entry name" value="Cyt_P450"/>
</dbReference>
<evidence type="ECO:0000256" key="8">
    <source>
        <dbReference type="ARBA" id="ARBA00022848"/>
    </source>
</evidence>
<evidence type="ECO:0000256" key="2">
    <source>
        <dbReference type="ARBA" id="ARBA00004174"/>
    </source>
</evidence>
<keyword evidence="13" id="KW-1133">Transmembrane helix</keyword>
<dbReference type="SUPFAM" id="SSF48264">
    <property type="entry name" value="Cytochrome P450"/>
    <property type="match status" value="1"/>
</dbReference>
<evidence type="ECO:0000256" key="10">
    <source>
        <dbReference type="ARBA" id="ARBA00023004"/>
    </source>
</evidence>
<dbReference type="AlphaFoldDB" id="A0A443RVL6"/>
<keyword evidence="5" id="KW-0349">Heme</keyword>
<dbReference type="STRING" id="299467.A0A443RVL6"/>
<dbReference type="InterPro" id="IPR036396">
    <property type="entry name" value="Cyt_P450_sf"/>
</dbReference>
<keyword evidence="9" id="KW-0560">Oxidoreductase</keyword>
<feature type="non-terminal residue" evidence="14">
    <location>
        <position position="188"/>
    </location>
</feature>
<dbReference type="InterPro" id="IPR002401">
    <property type="entry name" value="Cyt_P450_E_grp-I"/>
</dbReference>
<dbReference type="GO" id="GO:0016705">
    <property type="term" value="F:oxidoreductase activity, acting on paired donors, with incorporation or reduction of molecular oxygen"/>
    <property type="evidence" value="ECO:0007669"/>
    <property type="project" value="InterPro"/>
</dbReference>
<dbReference type="GO" id="GO:0020037">
    <property type="term" value="F:heme binding"/>
    <property type="evidence" value="ECO:0007669"/>
    <property type="project" value="InterPro"/>
</dbReference>
<dbReference type="InterPro" id="IPR050476">
    <property type="entry name" value="Insect_CytP450_Detox"/>
</dbReference>
<sequence length="188" mass="21739">MSYLINERRTKKVAKNDILQLLLDAETEELKKNDDPSDKKHFSEESIRSLDNNNIFKNFKIRNKKLTSDEILAQIVLLMLAGYHTTAVLLGYCTYALAIFPGVQEKLHAELKRLFSKEEDINYENLNACVYLDAFISETLRYYPPVVAYDLVASKDYNLPDGLLIEKGVRINFPAYAVHHDPEYYENP</sequence>
<dbReference type="PANTHER" id="PTHR24292">
    <property type="entry name" value="CYTOCHROME P450"/>
    <property type="match status" value="1"/>
</dbReference>